<protein>
    <submittedName>
        <fullName evidence="3">(diamondback moth) hypothetical protein</fullName>
    </submittedName>
</protein>
<proteinExistence type="predicted"/>
<sequence>MNTSYAAMASWNVPQDAESYPLSESQLQFYRDNGYLVLRGLIDAPTLAHCKERFIDICSGRVDPGMITVMKEFSLKDSGKTGEELIYKTFSETQTIRHKGWFSLVLADVLTMKKHFLIHFTILILNFVSTNALFCEEILEFPDDRAITLQELQTTQPKDIVECLAHLGKEQLPMAEATYIWKTLVQYYEGASNIPEKVLMLLHWVTPAIQPEDYANLTLSSIDVVQNFGLNYNLNQAQLSAIAERVREDFAGKNPEDYTYYDLTALRQILCAFNRSEIERIRPSVYREAAIVLGKLDQCSTDVMQGFATLAVQPKAFGVPALSTDSTIEAVGVVANYLPKGELRDPE</sequence>
<comment type="caution">
    <text evidence="3">The sequence shown here is derived from an EMBL/GenBank/DDBJ whole genome shotgun (WGS) entry which is preliminary data.</text>
</comment>
<dbReference type="SUPFAM" id="SSF51197">
    <property type="entry name" value="Clavaminate synthase-like"/>
    <property type="match status" value="1"/>
</dbReference>
<dbReference type="Proteomes" id="UP000653454">
    <property type="component" value="Unassembled WGS sequence"/>
</dbReference>
<dbReference type="InterPro" id="IPR026664">
    <property type="entry name" value="Stereocilin-rel"/>
</dbReference>
<evidence type="ECO:0000256" key="2">
    <source>
        <dbReference type="ARBA" id="ARBA00023180"/>
    </source>
</evidence>
<keyword evidence="4" id="KW-1185">Reference proteome</keyword>
<gene>
    <name evidence="3" type="ORF">PLXY2_LOCUS14059</name>
</gene>
<keyword evidence="1" id="KW-0732">Signal</keyword>
<keyword evidence="2" id="KW-0325">Glycoprotein</keyword>
<evidence type="ECO:0000313" key="4">
    <source>
        <dbReference type="Proteomes" id="UP000653454"/>
    </source>
</evidence>
<dbReference type="EMBL" id="CAJHNJ030000114">
    <property type="protein sequence ID" value="CAG9135804.1"/>
    <property type="molecule type" value="Genomic_DNA"/>
</dbReference>
<organism evidence="3 4">
    <name type="scientific">Plutella xylostella</name>
    <name type="common">Diamondback moth</name>
    <name type="synonym">Plutella maculipennis</name>
    <dbReference type="NCBI Taxonomy" id="51655"/>
    <lineage>
        <taxon>Eukaryota</taxon>
        <taxon>Metazoa</taxon>
        <taxon>Ecdysozoa</taxon>
        <taxon>Arthropoda</taxon>
        <taxon>Hexapoda</taxon>
        <taxon>Insecta</taxon>
        <taxon>Pterygota</taxon>
        <taxon>Neoptera</taxon>
        <taxon>Endopterygota</taxon>
        <taxon>Lepidoptera</taxon>
        <taxon>Glossata</taxon>
        <taxon>Ditrysia</taxon>
        <taxon>Yponomeutoidea</taxon>
        <taxon>Plutellidae</taxon>
        <taxon>Plutella</taxon>
    </lineage>
</organism>
<evidence type="ECO:0000256" key="1">
    <source>
        <dbReference type="ARBA" id="ARBA00022729"/>
    </source>
</evidence>
<dbReference type="PANTHER" id="PTHR23412">
    <property type="entry name" value="STEREOCILIN RELATED"/>
    <property type="match status" value="1"/>
</dbReference>
<dbReference type="PANTHER" id="PTHR23412:SF17">
    <property type="entry name" value="OTOANCORIN"/>
    <property type="match status" value="1"/>
</dbReference>
<dbReference type="GO" id="GO:0009986">
    <property type="term" value="C:cell surface"/>
    <property type="evidence" value="ECO:0007669"/>
    <property type="project" value="TreeGrafter"/>
</dbReference>
<reference evidence="3" key="1">
    <citation type="submission" date="2020-11" db="EMBL/GenBank/DDBJ databases">
        <authorList>
            <person name="Whiteford S."/>
        </authorList>
    </citation>
    <scope>NUCLEOTIDE SEQUENCE</scope>
</reference>
<dbReference type="Gene3D" id="2.60.120.620">
    <property type="entry name" value="q2cbj1_9rhob like domain"/>
    <property type="match status" value="1"/>
</dbReference>
<evidence type="ECO:0000313" key="3">
    <source>
        <dbReference type="EMBL" id="CAG9135804.1"/>
    </source>
</evidence>
<accession>A0A8S4G7F1</accession>
<dbReference type="AlphaFoldDB" id="A0A8S4G7F1"/>
<dbReference type="GO" id="GO:0007160">
    <property type="term" value="P:cell-matrix adhesion"/>
    <property type="evidence" value="ECO:0007669"/>
    <property type="project" value="TreeGrafter"/>
</dbReference>
<name>A0A8S4G7F1_PLUXY</name>